<comment type="caution">
    <text evidence="1">The sequence shown here is derived from an EMBL/GenBank/DDBJ whole genome shotgun (WGS) entry which is preliminary data.</text>
</comment>
<dbReference type="SUPFAM" id="SSF81606">
    <property type="entry name" value="PP2C-like"/>
    <property type="match status" value="1"/>
</dbReference>
<dbReference type="InterPro" id="IPR036457">
    <property type="entry name" value="PPM-type-like_dom_sf"/>
</dbReference>
<dbReference type="Proteomes" id="UP000176854">
    <property type="component" value="Unassembled WGS sequence"/>
</dbReference>
<name>A0A1F5ZA13_9BACT</name>
<reference evidence="1 2" key="1">
    <citation type="journal article" date="2016" name="Nat. Commun.">
        <title>Thousands of microbial genomes shed light on interconnected biogeochemical processes in an aquifer system.</title>
        <authorList>
            <person name="Anantharaman K."/>
            <person name="Brown C.T."/>
            <person name="Hug L.A."/>
            <person name="Sharon I."/>
            <person name="Castelle C.J."/>
            <person name="Probst A.J."/>
            <person name="Thomas B.C."/>
            <person name="Singh A."/>
            <person name="Wilkins M.J."/>
            <person name="Karaoz U."/>
            <person name="Brodie E.L."/>
            <person name="Williams K.H."/>
            <person name="Hubbard S.S."/>
            <person name="Banfield J.F."/>
        </authorList>
    </citation>
    <scope>NUCLEOTIDE SEQUENCE [LARGE SCALE GENOMIC DNA]</scope>
</reference>
<protein>
    <recommendedName>
        <fullName evidence="3">PPM-type phosphatase domain-containing protein</fullName>
    </recommendedName>
</protein>
<dbReference type="EMBL" id="MFJC01000031">
    <property type="protein sequence ID" value="OGG09007.1"/>
    <property type="molecule type" value="Genomic_DNA"/>
</dbReference>
<accession>A0A1F5ZA13</accession>
<organism evidence="1 2">
    <name type="scientific">Candidatus Gottesmanbacteria bacterium RBG_16_43_7</name>
    <dbReference type="NCBI Taxonomy" id="1798373"/>
    <lineage>
        <taxon>Bacteria</taxon>
        <taxon>Candidatus Gottesmaniibacteriota</taxon>
    </lineage>
</organism>
<proteinExistence type="predicted"/>
<evidence type="ECO:0000313" key="1">
    <source>
        <dbReference type="EMBL" id="OGG09007.1"/>
    </source>
</evidence>
<sequence>MNKVNIPSLVYNQNQEDVISCFSQSVDRDSPLRKSYNGFWRRECLICVDGYEDKPNADRAAQLTFETAYWAYKHVNTLKYYVHDRRGFLRRIFRTVNIFLWQKRQESIYRSGLSSGLVVVFYAGTNLWFGCISDFQILMFSTSGTDLLYPRTAADNKSILARLGDHRYGLVPRIFPIAAKQECTLLIISGEIMRCIIQAGLINTILNHDRIGDSENMVSDIIRIAKNRGLGSGSVSVLHRKAPSAGQIPHLILT</sequence>
<gene>
    <name evidence="1" type="ORF">A2154_00275</name>
</gene>
<evidence type="ECO:0000313" key="2">
    <source>
        <dbReference type="Proteomes" id="UP000176854"/>
    </source>
</evidence>
<dbReference type="AlphaFoldDB" id="A0A1F5ZA13"/>
<evidence type="ECO:0008006" key="3">
    <source>
        <dbReference type="Google" id="ProtNLM"/>
    </source>
</evidence>